<dbReference type="SUPFAM" id="SSF101898">
    <property type="entry name" value="NHL repeat"/>
    <property type="match status" value="2"/>
</dbReference>
<dbReference type="AlphaFoldDB" id="A0A4Q7NTT3"/>
<gene>
    <name evidence="4" type="ORF">EV197_3331</name>
</gene>
<protein>
    <submittedName>
        <fullName evidence="4">Putative secreted protein (Por secretion system target)</fullName>
    </submittedName>
</protein>
<proteinExistence type="predicted"/>
<dbReference type="PANTHER" id="PTHR35580">
    <property type="entry name" value="CELL SURFACE GLYCOPROTEIN (S-LAYER PROTEIN)-LIKE PROTEIN"/>
    <property type="match status" value="1"/>
</dbReference>
<feature type="signal peptide" evidence="2">
    <location>
        <begin position="1"/>
        <end position="20"/>
    </location>
</feature>
<keyword evidence="1 2" id="KW-0732">Signal</keyword>
<name>A0A4Q7NTT3_9FLAO</name>
<feature type="chain" id="PRO_5020612147" evidence="2">
    <location>
        <begin position="21"/>
        <end position="564"/>
    </location>
</feature>
<sequence length="564" mass="60177">MKNFYCTSLLTIFLINTLHAQTFEWAIAMGAESNDYGNAITTDAQDNVYTTGYFNNIVDFNPGSGTVALASNGASDIFIQKLDAEGNFLWAESIGNTGIDSGESVVTDADGNVYITGSFSNTVDFNPGSGVFNLSSNGSSDIFILKLDTNGNFLWAKSIGGSSPDLGTSIAISNNALYLTGSFSNTVDFDSGTSSFALSSQGASDIFVLKLDLNGEFIWAKSVGGSASDYGKALTIDTNDHIYITGVFSEIVDFDPNAAMYNLSSVGGSEDVFILKLNSDGNLVWAKAIGSGGDDIGNAIKTDSNNNVYTVGIFEETIDLDPNTGVENHTAVGLEDVFLQKLDVNGNFLWATQIGSNWFDEGNSLFIDSDDNVYTTGGFRDPADFDPGPNEHILTPSGGADMFIQKLDANGNLVWVSQTSGGTQEYGFAITGNSNGTILTTGIFSGNVDFDPGDDVFNLSGTEGGLFDTFILKLNNNSLTTDEFTKYNFTMYPNPAKHRVTLGLQHTVPNGTITIYNSGGQQVRQFTTNGDHNASINLENLTTGLYVLRLTTASHSISKVLIIE</sequence>
<evidence type="ECO:0000313" key="4">
    <source>
        <dbReference type="EMBL" id="RZS90537.1"/>
    </source>
</evidence>
<dbReference type="EMBL" id="SGXE01000007">
    <property type="protein sequence ID" value="RZS90537.1"/>
    <property type="molecule type" value="Genomic_DNA"/>
</dbReference>
<dbReference type="Gene3D" id="2.60.120.380">
    <property type="match status" value="1"/>
</dbReference>
<comment type="caution">
    <text evidence="4">The sequence shown here is derived from an EMBL/GenBank/DDBJ whole genome shotgun (WGS) entry which is preliminary data.</text>
</comment>
<reference evidence="4 5" key="1">
    <citation type="submission" date="2019-02" db="EMBL/GenBank/DDBJ databases">
        <title>Genomic Encyclopedia of Type Strains, Phase IV (KMG-IV): sequencing the most valuable type-strain genomes for metagenomic binning, comparative biology and taxonomic classification.</title>
        <authorList>
            <person name="Goeker M."/>
        </authorList>
    </citation>
    <scope>NUCLEOTIDE SEQUENCE [LARGE SCALE GENOMIC DNA]</scope>
    <source>
        <strain evidence="4 5">DSM 17196</strain>
    </source>
</reference>
<evidence type="ECO:0000313" key="5">
    <source>
        <dbReference type="Proteomes" id="UP000292262"/>
    </source>
</evidence>
<feature type="domain" description="Secretion system C-terminal sorting" evidence="3">
    <location>
        <begin position="491"/>
        <end position="562"/>
    </location>
</feature>
<dbReference type="RefSeq" id="WP_130287836.1">
    <property type="nucleotide sequence ID" value="NZ_SGXE01000007.1"/>
</dbReference>
<dbReference type="OrthoDB" id="9811934at2"/>
<organism evidence="4 5">
    <name type="scientific">Aquimarina brevivitae</name>
    <dbReference type="NCBI Taxonomy" id="323412"/>
    <lineage>
        <taxon>Bacteria</taxon>
        <taxon>Pseudomonadati</taxon>
        <taxon>Bacteroidota</taxon>
        <taxon>Flavobacteriia</taxon>
        <taxon>Flavobacteriales</taxon>
        <taxon>Flavobacteriaceae</taxon>
        <taxon>Aquimarina</taxon>
    </lineage>
</organism>
<evidence type="ECO:0000256" key="2">
    <source>
        <dbReference type="SAM" id="SignalP"/>
    </source>
</evidence>
<evidence type="ECO:0000256" key="1">
    <source>
        <dbReference type="ARBA" id="ARBA00022729"/>
    </source>
</evidence>
<dbReference type="PANTHER" id="PTHR35580:SF1">
    <property type="entry name" value="PHYTASE-LIKE DOMAIN-CONTAINING PROTEIN"/>
    <property type="match status" value="1"/>
</dbReference>
<dbReference type="Pfam" id="PF18962">
    <property type="entry name" value="Por_Secre_tail"/>
    <property type="match status" value="1"/>
</dbReference>
<keyword evidence="5" id="KW-1185">Reference proteome</keyword>
<dbReference type="NCBIfam" id="TIGR04183">
    <property type="entry name" value="Por_Secre_tail"/>
    <property type="match status" value="1"/>
</dbReference>
<dbReference type="InterPro" id="IPR026444">
    <property type="entry name" value="Secre_tail"/>
</dbReference>
<evidence type="ECO:0000259" key="3">
    <source>
        <dbReference type="Pfam" id="PF18962"/>
    </source>
</evidence>
<dbReference type="InterPro" id="IPR052918">
    <property type="entry name" value="Motility_Chemotaxis_Reg"/>
</dbReference>
<dbReference type="Proteomes" id="UP000292262">
    <property type="component" value="Unassembled WGS sequence"/>
</dbReference>
<accession>A0A4Q7NTT3</accession>